<evidence type="ECO:0000256" key="1">
    <source>
        <dbReference type="SAM" id="MobiDB-lite"/>
    </source>
</evidence>
<feature type="chain" id="PRO_5035442483" description="Secreted protein" evidence="2">
    <location>
        <begin position="20"/>
        <end position="131"/>
    </location>
</feature>
<reference evidence="3" key="1">
    <citation type="journal article" date="2021" name="Nat. Commun.">
        <title>Genetic determinants of endophytism in the Arabidopsis root mycobiome.</title>
        <authorList>
            <person name="Mesny F."/>
            <person name="Miyauchi S."/>
            <person name="Thiergart T."/>
            <person name="Pickel B."/>
            <person name="Atanasova L."/>
            <person name="Karlsson M."/>
            <person name="Huettel B."/>
            <person name="Barry K.W."/>
            <person name="Haridas S."/>
            <person name="Chen C."/>
            <person name="Bauer D."/>
            <person name="Andreopoulos W."/>
            <person name="Pangilinan J."/>
            <person name="LaButti K."/>
            <person name="Riley R."/>
            <person name="Lipzen A."/>
            <person name="Clum A."/>
            <person name="Drula E."/>
            <person name="Henrissat B."/>
            <person name="Kohler A."/>
            <person name="Grigoriev I.V."/>
            <person name="Martin F.M."/>
            <person name="Hacquard S."/>
        </authorList>
    </citation>
    <scope>NUCLEOTIDE SEQUENCE</scope>
    <source>
        <strain evidence="3">MPI-SDFR-AT-0120</strain>
    </source>
</reference>
<feature type="signal peptide" evidence="2">
    <location>
        <begin position="1"/>
        <end position="19"/>
    </location>
</feature>
<evidence type="ECO:0008006" key="5">
    <source>
        <dbReference type="Google" id="ProtNLM"/>
    </source>
</evidence>
<dbReference type="OrthoDB" id="3777408at2759"/>
<proteinExistence type="predicted"/>
<sequence length="131" mass="13860">MYFALFTGLLLTIATQVICSPLHTSAASSVAAPEPTCTLNVLKAPSFDVDCTFKQHTKTATAYTDCGGCALQTQVLGVGLYIAGGRHVQVGHVRGLRTAHRRQPSETSQIKDSSSDHSIGQETRVTAHGCS</sequence>
<evidence type="ECO:0000313" key="3">
    <source>
        <dbReference type="EMBL" id="KAH7073364.1"/>
    </source>
</evidence>
<dbReference type="Proteomes" id="UP000813461">
    <property type="component" value="Unassembled WGS sequence"/>
</dbReference>
<protein>
    <recommendedName>
        <fullName evidence="5">Secreted protein</fullName>
    </recommendedName>
</protein>
<dbReference type="AlphaFoldDB" id="A0A8K0VSY5"/>
<organism evidence="3 4">
    <name type="scientific">Paraphoma chrysanthemicola</name>
    <dbReference type="NCBI Taxonomy" id="798071"/>
    <lineage>
        <taxon>Eukaryota</taxon>
        <taxon>Fungi</taxon>
        <taxon>Dikarya</taxon>
        <taxon>Ascomycota</taxon>
        <taxon>Pezizomycotina</taxon>
        <taxon>Dothideomycetes</taxon>
        <taxon>Pleosporomycetidae</taxon>
        <taxon>Pleosporales</taxon>
        <taxon>Pleosporineae</taxon>
        <taxon>Phaeosphaeriaceae</taxon>
        <taxon>Paraphoma</taxon>
    </lineage>
</organism>
<feature type="region of interest" description="Disordered" evidence="1">
    <location>
        <begin position="96"/>
        <end position="131"/>
    </location>
</feature>
<keyword evidence="2" id="KW-0732">Signal</keyword>
<evidence type="ECO:0000256" key="2">
    <source>
        <dbReference type="SAM" id="SignalP"/>
    </source>
</evidence>
<comment type="caution">
    <text evidence="3">The sequence shown here is derived from an EMBL/GenBank/DDBJ whole genome shotgun (WGS) entry which is preliminary data.</text>
</comment>
<dbReference type="EMBL" id="JAGMVJ010000022">
    <property type="protein sequence ID" value="KAH7073364.1"/>
    <property type="molecule type" value="Genomic_DNA"/>
</dbReference>
<gene>
    <name evidence="3" type="ORF">FB567DRAFT_553964</name>
</gene>
<accession>A0A8K0VSY5</accession>
<name>A0A8K0VSY5_9PLEO</name>
<feature type="compositionally biased region" description="Polar residues" evidence="1">
    <location>
        <begin position="105"/>
        <end position="124"/>
    </location>
</feature>
<evidence type="ECO:0000313" key="4">
    <source>
        <dbReference type="Proteomes" id="UP000813461"/>
    </source>
</evidence>
<keyword evidence="4" id="KW-1185">Reference proteome</keyword>